<accession>D9SSM4</accession>
<dbReference type="PANTHER" id="PTHR42988">
    <property type="entry name" value="PHOSPHOHYDROLASE"/>
    <property type="match status" value="1"/>
</dbReference>
<evidence type="ECO:0000256" key="2">
    <source>
        <dbReference type="ARBA" id="ARBA00022801"/>
    </source>
</evidence>
<dbReference type="AlphaFoldDB" id="D9SSM4"/>
<dbReference type="InterPro" id="IPR004843">
    <property type="entry name" value="Calcineurin-like_PHP"/>
</dbReference>
<dbReference type="eggNOG" id="COG1409">
    <property type="taxonomic scope" value="Bacteria"/>
</dbReference>
<dbReference type="RefSeq" id="WP_013291624.1">
    <property type="nucleotide sequence ID" value="NC_014393.1"/>
</dbReference>
<dbReference type="KEGG" id="ccb:Clocel_0851"/>
<dbReference type="InterPro" id="IPR029052">
    <property type="entry name" value="Metallo-depent_PP-like"/>
</dbReference>
<keyword evidence="1" id="KW-0479">Metal-binding</keyword>
<keyword evidence="2" id="KW-0378">Hydrolase</keyword>
<dbReference type="GO" id="GO:0046872">
    <property type="term" value="F:metal ion binding"/>
    <property type="evidence" value="ECO:0007669"/>
    <property type="project" value="UniProtKB-KW"/>
</dbReference>
<reference evidence="6 7" key="1">
    <citation type="submission" date="2010-08" db="EMBL/GenBank/DDBJ databases">
        <title>Complete sequence of Clostridium cellulovorans 743B.</title>
        <authorList>
            <consortium name="US DOE Joint Genome Institute"/>
            <person name="Lucas S."/>
            <person name="Copeland A."/>
            <person name="Lapidus A."/>
            <person name="Cheng J.-F."/>
            <person name="Bruce D."/>
            <person name="Goodwin L."/>
            <person name="Pitluck S."/>
            <person name="Chertkov O."/>
            <person name="Detter J.C."/>
            <person name="Han C."/>
            <person name="Tapia R."/>
            <person name="Land M."/>
            <person name="Hauser L."/>
            <person name="Chang Y.-J."/>
            <person name="Jeffries C."/>
            <person name="Kyrpides N."/>
            <person name="Ivanova N."/>
            <person name="Mikhailova N."/>
            <person name="Hemme C.L."/>
            <person name="Woyke T."/>
        </authorList>
    </citation>
    <scope>NUCLEOTIDE SEQUENCE [LARGE SCALE GENOMIC DNA]</scope>
    <source>
        <strain evidence="7">ATCC 35296 / DSM 3052 / OCM 3 / 743B</strain>
    </source>
</reference>
<evidence type="ECO:0000259" key="5">
    <source>
        <dbReference type="Pfam" id="PF00149"/>
    </source>
</evidence>
<gene>
    <name evidence="6" type="ordered locus">Clocel_0851</name>
</gene>
<sequence>MLNLLHISDLHFGFDKDTTQKSLRDNFLNDFFNYLREIANDKPFDYVFITGDIGYSAKESDYDEARIWIKKLLECVNLKVCNLYICPGNHDVDRNYLDDKEFPQEQLRANKLLKVERLQNLKEGFINYSNFCRRLGVETYLIDNNENYLIGVHKTSNLNIIGVNTSWLAKSDEVEDQMWVGANFLQVIKSQNSLNPNLMTITIFHHPKEFWNSNERSTYYDTKNTYDLACKLSDMVLFGHTHELTKKPDRWDTPFICGTGAVYDKNTYSYNFKTYEIDEHQKTVVQVCEHRFDSNSWGKVTTLRNNYYDIEKNSKTQTITFFEDNNDFISDIKKYSKKVEFNKDIDEDIISYFEKRYLNNIRDKSNFFDTLWNNTMKIFDRESGLLLYNVLHKFIALNKEFCIERFSKDSKIYSESIQMNGIINDDFSYTPKYKKFSRALYIFFDYPELYNLLEESFKIEFKIKCKENINYFLLAYYCNEGFEAHLKESRNLLKKVSQKDTYRYWHDYTRFDINTFLMLFEKMKINEVNPEIYNTFMFSTIIKRSYNYDCSETILNNLIPAVIPNFSDKDVVELLNEFNANSQYRELGGYNHYDKSHNDLWYYLKEYKDIIINKVGRDYILDNAKESKIFEKLKNFL</sequence>
<dbReference type="HOGENOM" id="CLU_429438_0_0_9"/>
<proteinExistence type="inferred from homology"/>
<dbReference type="PANTHER" id="PTHR42988:SF2">
    <property type="entry name" value="CYCLIC NUCLEOTIDE PHOSPHODIESTERASE CBUA0032-RELATED"/>
    <property type="match status" value="1"/>
</dbReference>
<keyword evidence="7" id="KW-1185">Reference proteome</keyword>
<evidence type="ECO:0000256" key="3">
    <source>
        <dbReference type="ARBA" id="ARBA00023004"/>
    </source>
</evidence>
<dbReference type="STRING" id="573061.Clocel_0851"/>
<comment type="similarity">
    <text evidence="4">Belongs to the cyclic nucleotide phosphodiesterase class-III family.</text>
</comment>
<dbReference type="Gene3D" id="3.60.21.10">
    <property type="match status" value="1"/>
</dbReference>
<dbReference type="EMBL" id="CP002160">
    <property type="protein sequence ID" value="ADL50621.1"/>
    <property type="molecule type" value="Genomic_DNA"/>
</dbReference>
<dbReference type="OrthoDB" id="115870at2"/>
<keyword evidence="3" id="KW-0408">Iron</keyword>
<evidence type="ECO:0000256" key="4">
    <source>
        <dbReference type="ARBA" id="ARBA00025742"/>
    </source>
</evidence>
<evidence type="ECO:0000256" key="1">
    <source>
        <dbReference type="ARBA" id="ARBA00022723"/>
    </source>
</evidence>
<feature type="domain" description="Calcineurin-like phosphoesterase" evidence="5">
    <location>
        <begin position="3"/>
        <end position="243"/>
    </location>
</feature>
<dbReference type="SUPFAM" id="SSF56300">
    <property type="entry name" value="Metallo-dependent phosphatases"/>
    <property type="match status" value="1"/>
</dbReference>
<dbReference type="Proteomes" id="UP000002730">
    <property type="component" value="Chromosome"/>
</dbReference>
<organism evidence="6 7">
    <name type="scientific">Clostridium cellulovorans (strain ATCC 35296 / DSM 3052 / OCM 3 / 743B)</name>
    <dbReference type="NCBI Taxonomy" id="573061"/>
    <lineage>
        <taxon>Bacteria</taxon>
        <taxon>Bacillati</taxon>
        <taxon>Bacillota</taxon>
        <taxon>Clostridia</taxon>
        <taxon>Eubacteriales</taxon>
        <taxon>Clostridiaceae</taxon>
        <taxon>Clostridium</taxon>
    </lineage>
</organism>
<dbReference type="GO" id="GO:0016787">
    <property type="term" value="F:hydrolase activity"/>
    <property type="evidence" value="ECO:0007669"/>
    <property type="project" value="UniProtKB-KW"/>
</dbReference>
<protein>
    <submittedName>
        <fullName evidence="6">Metallophosphoesterase</fullName>
    </submittedName>
</protein>
<evidence type="ECO:0000313" key="7">
    <source>
        <dbReference type="Proteomes" id="UP000002730"/>
    </source>
</evidence>
<dbReference type="InterPro" id="IPR050884">
    <property type="entry name" value="CNP_phosphodiesterase-III"/>
</dbReference>
<name>D9SSM4_CLOC7</name>
<dbReference type="Pfam" id="PF00149">
    <property type="entry name" value="Metallophos"/>
    <property type="match status" value="1"/>
</dbReference>
<evidence type="ECO:0000313" key="6">
    <source>
        <dbReference type="EMBL" id="ADL50621.1"/>
    </source>
</evidence>